<comment type="caution">
    <text evidence="1">The sequence shown here is derived from an EMBL/GenBank/DDBJ whole genome shotgun (WGS) entry which is preliminary data.</text>
</comment>
<reference evidence="1" key="1">
    <citation type="submission" date="2019-08" db="EMBL/GenBank/DDBJ databases">
        <authorList>
            <person name="Kucharzyk K."/>
            <person name="Murdoch R.W."/>
            <person name="Higgins S."/>
            <person name="Loffler F."/>
        </authorList>
    </citation>
    <scope>NUCLEOTIDE SEQUENCE</scope>
</reference>
<proteinExistence type="predicted"/>
<sequence>MEKYGLERSESKTETWTYETYNSHNLLVRYWKKIMKYNNIDLLKDYENEKKNKKIGIDKKIFHKLAFINQLIYRMSNISDEKLKKIFINNFFKTKYFRELNLNDYKIRDYDYHQLCFLFKVCPEALIYSTDKFSEMSSFSREKVHDFFNISYSKAVKEHFNDEQLYYYYALKQFGFEDTIANKESLVAKSDNQILISYYLKENLFSNESLLYLKEKTNEEYWFENYHLILYCDELYGDLENSIKKYLIPKWAKNKNKEESYMNFYKDNLVARNDIINNIPGVKHKIQEYLDLRFEETEFEFDE</sequence>
<gene>
    <name evidence="1" type="ORF">SDC9_150184</name>
</gene>
<evidence type="ECO:0000313" key="1">
    <source>
        <dbReference type="EMBL" id="MPN02963.1"/>
    </source>
</evidence>
<organism evidence="1">
    <name type="scientific">bioreactor metagenome</name>
    <dbReference type="NCBI Taxonomy" id="1076179"/>
    <lineage>
        <taxon>unclassified sequences</taxon>
        <taxon>metagenomes</taxon>
        <taxon>ecological metagenomes</taxon>
    </lineage>
</organism>
<dbReference type="AlphaFoldDB" id="A0A645ER08"/>
<name>A0A645ER08_9ZZZZ</name>
<accession>A0A645ER08</accession>
<dbReference type="EMBL" id="VSSQ01048913">
    <property type="protein sequence ID" value="MPN02963.1"/>
    <property type="molecule type" value="Genomic_DNA"/>
</dbReference>
<protein>
    <submittedName>
        <fullName evidence="1">Uncharacterized protein</fullName>
    </submittedName>
</protein>